<name>A0ABY8WQH2_9ACTN</name>
<evidence type="ECO:0000313" key="4">
    <source>
        <dbReference type="Proteomes" id="UP001240150"/>
    </source>
</evidence>
<evidence type="ECO:0000313" key="3">
    <source>
        <dbReference type="EMBL" id="WIN00106.1"/>
    </source>
</evidence>
<gene>
    <name evidence="3" type="ORF">ACTOB_003788</name>
</gene>
<keyword evidence="4" id="KW-1185">Reference proteome</keyword>
<dbReference type="Pfam" id="PF13508">
    <property type="entry name" value="Acetyltransf_7"/>
    <property type="match status" value="1"/>
</dbReference>
<dbReference type="InterPro" id="IPR000182">
    <property type="entry name" value="GNAT_dom"/>
</dbReference>
<evidence type="ECO:0000259" key="2">
    <source>
        <dbReference type="PROSITE" id="PS51186"/>
    </source>
</evidence>
<dbReference type="CDD" id="cd04301">
    <property type="entry name" value="NAT_SF"/>
    <property type="match status" value="1"/>
</dbReference>
<accession>A0ABY8WQH2</accession>
<reference evidence="3 4" key="1">
    <citation type="submission" date="2023-06" db="EMBL/GenBank/DDBJ databases">
        <authorList>
            <person name="Yushchuk O."/>
            <person name="Binda E."/>
            <person name="Ruckert-Reed C."/>
            <person name="Fedorenko V."/>
            <person name="Kalinowski J."/>
            <person name="Marinelli F."/>
        </authorList>
    </citation>
    <scope>NUCLEOTIDE SEQUENCE [LARGE SCALE GENOMIC DNA]</scope>
    <source>
        <strain evidence="3 4">NRRL 3884</strain>
    </source>
</reference>
<dbReference type="RefSeq" id="WP_284921579.1">
    <property type="nucleotide sequence ID" value="NZ_CP126980.1"/>
</dbReference>
<organism evidence="3 4">
    <name type="scientific">Actinoplanes oblitus</name>
    <dbReference type="NCBI Taxonomy" id="3040509"/>
    <lineage>
        <taxon>Bacteria</taxon>
        <taxon>Bacillati</taxon>
        <taxon>Actinomycetota</taxon>
        <taxon>Actinomycetes</taxon>
        <taxon>Micromonosporales</taxon>
        <taxon>Micromonosporaceae</taxon>
        <taxon>Actinoplanes</taxon>
    </lineage>
</organism>
<dbReference type="PROSITE" id="PS51186">
    <property type="entry name" value="GNAT"/>
    <property type="match status" value="1"/>
</dbReference>
<dbReference type="Proteomes" id="UP001240150">
    <property type="component" value="Chromosome"/>
</dbReference>
<proteinExistence type="predicted"/>
<dbReference type="EMBL" id="CP126980">
    <property type="protein sequence ID" value="WIN00106.1"/>
    <property type="molecule type" value="Genomic_DNA"/>
</dbReference>
<sequence>MHRLRHATYDDISAVLAVLNSAVAWLHQRGSDQWGGIPWHADELLPDLHTGSLYLAETVDRIPIATMSLNDTPDEDFWTPDDDPHAALYLRHLAVDRRAAGHGIGAWMLHQATRRAADDRKNWLRLDAWKTNARLHTYYLDHGFEHVRTVDVSGRNSGALFQRPTAVRPAVTVTPARTEASPPLRIHGADQRKQD</sequence>
<feature type="region of interest" description="Disordered" evidence="1">
    <location>
        <begin position="172"/>
        <end position="195"/>
    </location>
</feature>
<dbReference type="SUPFAM" id="SSF55729">
    <property type="entry name" value="Acyl-CoA N-acyltransferases (Nat)"/>
    <property type="match status" value="1"/>
</dbReference>
<evidence type="ECO:0000256" key="1">
    <source>
        <dbReference type="SAM" id="MobiDB-lite"/>
    </source>
</evidence>
<protein>
    <submittedName>
        <fullName evidence="3">GNAT family N-acetyltransferase</fullName>
    </submittedName>
</protein>
<dbReference type="Gene3D" id="3.40.630.30">
    <property type="match status" value="1"/>
</dbReference>
<feature type="domain" description="N-acetyltransferase" evidence="2">
    <location>
        <begin position="2"/>
        <end position="174"/>
    </location>
</feature>
<dbReference type="InterPro" id="IPR016181">
    <property type="entry name" value="Acyl_CoA_acyltransferase"/>
</dbReference>